<accession>H8GNS6</accession>
<dbReference type="Gene3D" id="3.30.450.150">
    <property type="entry name" value="Haem-degrading domain"/>
    <property type="match status" value="1"/>
</dbReference>
<keyword evidence="3" id="KW-1185">Reference proteome</keyword>
<gene>
    <name evidence="2" type="ORF">Metal_3158</name>
</gene>
<protein>
    <submittedName>
        <fullName evidence="2">Uncharacterized protein, possibly involved in utilization of glycolate and propanediol</fullName>
    </submittedName>
</protein>
<reference evidence="2 3" key="1">
    <citation type="journal article" date="2013" name="Genome Announc.">
        <title>Genome Sequence of the Obligate Gammaproteobacterial Methanotroph Methylomicrobium album Strain BG8.</title>
        <authorList>
            <person name="Kits K.D."/>
            <person name="Kalyuzhnaya M.G."/>
            <person name="Klotz M.G."/>
            <person name="Jetten M.S."/>
            <person name="Op den Camp H.J."/>
            <person name="Vuilleumier S."/>
            <person name="Bringel F."/>
            <person name="Dispirito A.A."/>
            <person name="Murrell J.C."/>
            <person name="Bruce D."/>
            <person name="Cheng J.F."/>
            <person name="Copeland A."/>
            <person name="Goodwin L."/>
            <person name="Hauser L."/>
            <person name="Lajus A."/>
            <person name="Land M.L."/>
            <person name="Lapidus A."/>
            <person name="Lucas S."/>
            <person name="Medigue C."/>
            <person name="Pitluck S."/>
            <person name="Woyke T."/>
            <person name="Zeytun A."/>
            <person name="Stein L.Y."/>
        </authorList>
    </citation>
    <scope>NUCLEOTIDE SEQUENCE [LARGE SCALE GENOMIC DNA]</scope>
    <source>
        <strain evidence="2 3">BG8</strain>
    </source>
</reference>
<sequence>MELKKMVSGAFLALASTAVLAGPPKDCPVSYEQLKTALDAAQAASNGGLGFDMWGTVVNKDGRVCAVARTGDKLNDQWLASRVISAQKAYTAATLSNNKGSSQSTVGAFGFSTASLYGTVLEGGPLYGLQHSNPVDAQTAYAGNSSKFGTKSDPLVGRRIGGINVFGGGLLLVDANDQVVGAVGVSGDTSCADHNIARRVRNHFAVNHIAQGPTNEWDIDYAGTVNGAGPYPDCAGSGGSKTFYEGTIVGLTQRFQP</sequence>
<dbReference type="Pfam" id="PF03928">
    <property type="entry name" value="HbpS-like"/>
    <property type="match status" value="1"/>
</dbReference>
<dbReference type="RefSeq" id="WP_005373713.1">
    <property type="nucleotide sequence ID" value="NZ_CM001475.1"/>
</dbReference>
<name>H8GNS6_METAL</name>
<dbReference type="Proteomes" id="UP000005090">
    <property type="component" value="Chromosome"/>
</dbReference>
<evidence type="ECO:0000313" key="2">
    <source>
        <dbReference type="EMBL" id="EIC30832.1"/>
    </source>
</evidence>
<dbReference type="AlphaFoldDB" id="H8GNS6"/>
<feature type="signal peptide" evidence="1">
    <location>
        <begin position="1"/>
        <end position="21"/>
    </location>
</feature>
<proteinExistence type="predicted"/>
<feature type="chain" id="PRO_5003612362" evidence="1">
    <location>
        <begin position="22"/>
        <end position="257"/>
    </location>
</feature>
<keyword evidence="1" id="KW-0732">Signal</keyword>
<dbReference type="STRING" id="686340.Metal_3158"/>
<organism evidence="2 3">
    <name type="scientific">Methylomicrobium album BG8</name>
    <dbReference type="NCBI Taxonomy" id="686340"/>
    <lineage>
        <taxon>Bacteria</taxon>
        <taxon>Pseudomonadati</taxon>
        <taxon>Pseudomonadota</taxon>
        <taxon>Gammaproteobacteria</taxon>
        <taxon>Methylococcales</taxon>
        <taxon>Methylococcaceae</taxon>
        <taxon>Methylomicrobium</taxon>
    </lineage>
</organism>
<dbReference type="InterPro" id="IPR038084">
    <property type="entry name" value="PduO/GlcC-like_sf"/>
</dbReference>
<dbReference type="InterPro" id="IPR005624">
    <property type="entry name" value="PduO/GlcC-like"/>
</dbReference>
<dbReference type="SUPFAM" id="SSF143744">
    <property type="entry name" value="GlcG-like"/>
    <property type="match status" value="1"/>
</dbReference>
<dbReference type="HOGENOM" id="CLU_090274_0_0_6"/>
<evidence type="ECO:0000256" key="1">
    <source>
        <dbReference type="SAM" id="SignalP"/>
    </source>
</evidence>
<dbReference type="eggNOG" id="COG3193">
    <property type="taxonomic scope" value="Bacteria"/>
</dbReference>
<evidence type="ECO:0000313" key="3">
    <source>
        <dbReference type="Proteomes" id="UP000005090"/>
    </source>
</evidence>
<dbReference type="EMBL" id="CM001475">
    <property type="protein sequence ID" value="EIC30832.1"/>
    <property type="molecule type" value="Genomic_DNA"/>
</dbReference>